<dbReference type="GeneID" id="117573671"/>
<evidence type="ECO:0000256" key="2">
    <source>
        <dbReference type="ARBA" id="ARBA00022884"/>
    </source>
</evidence>
<protein>
    <recommendedName>
        <fullName evidence="8">Large ribosomal subunit protein mL44</fullName>
    </recommendedName>
</protein>
<comment type="subcellular location">
    <subcellularLocation>
        <location evidence="1">Mitochondrion</location>
    </subcellularLocation>
</comment>
<evidence type="ECO:0000313" key="11">
    <source>
        <dbReference type="RefSeq" id="XP_034112891.1"/>
    </source>
</evidence>
<evidence type="ECO:0000256" key="6">
    <source>
        <dbReference type="ARBA" id="ARBA00023274"/>
    </source>
</evidence>
<dbReference type="GO" id="GO:0003725">
    <property type="term" value="F:double-stranded RNA binding"/>
    <property type="evidence" value="ECO:0007669"/>
    <property type="project" value="InterPro"/>
</dbReference>
<sequence>MSLIRGFAVAITMAKPMNRTGTVQTCRHIKRWVSPTLRELAHRVQKQGPQKPEPRAGFIEWNYRSELFAFGKRLNEEFQLPLLQTAFTERTYAHQEQERQRKLGIAESDLHTADNVELAAKGAHIAKAYIEAYVQHSLPKVPAIGQKAITSYLLSTETLAHVSTHLGTKDLIFASEYPPSNETLANTLNAVIGALADSSGVERAFLFVRDFICTQLNQKDLLDIWTPEQPLQLLGEVCAQRKLGDPEPRLLGDCGKNTVLSAFHVGIYSNRQLLGKGFGEDVKTATETAAIDALQTLFDLHDNRRPFDFGIQLETKHVRLEA</sequence>
<dbReference type="RefSeq" id="XP_034112891.1">
    <property type="nucleotide sequence ID" value="XM_034257000.2"/>
</dbReference>
<dbReference type="GO" id="GO:0070877">
    <property type="term" value="C:microprocessor complex"/>
    <property type="evidence" value="ECO:0007669"/>
    <property type="project" value="TreeGrafter"/>
</dbReference>
<evidence type="ECO:0000256" key="8">
    <source>
        <dbReference type="ARBA" id="ARBA00035187"/>
    </source>
</evidence>
<keyword evidence="10" id="KW-1185">Reference proteome</keyword>
<accession>A0A6P8X9N5</accession>
<dbReference type="InterPro" id="IPR036389">
    <property type="entry name" value="RNase_III_sf"/>
</dbReference>
<dbReference type="Gene3D" id="3.30.160.20">
    <property type="match status" value="1"/>
</dbReference>
<dbReference type="GO" id="GO:0005762">
    <property type="term" value="C:mitochondrial large ribosomal subunit"/>
    <property type="evidence" value="ECO:0007669"/>
    <property type="project" value="TreeGrafter"/>
</dbReference>
<dbReference type="AlphaFoldDB" id="A0A6P8X9N5"/>
<dbReference type="CDD" id="cd19874">
    <property type="entry name" value="DSRM_MRPL44"/>
    <property type="match status" value="1"/>
</dbReference>
<dbReference type="CTD" id="65080"/>
<keyword evidence="2" id="KW-0694">RNA-binding</keyword>
<dbReference type="Pfam" id="PF22935">
    <property type="entry name" value="RM44_endonuclase"/>
    <property type="match status" value="1"/>
</dbReference>
<keyword evidence="3" id="KW-0809">Transit peptide</keyword>
<dbReference type="InterPro" id="IPR055189">
    <property type="entry name" value="RM44_endonuclase"/>
</dbReference>
<dbReference type="Pfam" id="PF22892">
    <property type="entry name" value="DSRM_MRPL44"/>
    <property type="match status" value="1"/>
</dbReference>
<evidence type="ECO:0000256" key="4">
    <source>
        <dbReference type="ARBA" id="ARBA00022980"/>
    </source>
</evidence>
<dbReference type="GO" id="GO:0070125">
    <property type="term" value="P:mitochondrial translational elongation"/>
    <property type="evidence" value="ECO:0007669"/>
    <property type="project" value="TreeGrafter"/>
</dbReference>
<keyword evidence="6" id="KW-0687">Ribonucleoprotein</keyword>
<dbReference type="Proteomes" id="UP000515160">
    <property type="component" value="Chromosome 2R"/>
</dbReference>
<dbReference type="SUPFAM" id="SSF69065">
    <property type="entry name" value="RNase III domain-like"/>
    <property type="match status" value="1"/>
</dbReference>
<dbReference type="PANTHER" id="PTHR11207">
    <property type="entry name" value="RIBONUCLEASE III"/>
    <property type="match status" value="1"/>
</dbReference>
<dbReference type="GO" id="GO:0004525">
    <property type="term" value="F:ribonuclease III activity"/>
    <property type="evidence" value="ECO:0007669"/>
    <property type="project" value="InterPro"/>
</dbReference>
<dbReference type="GO" id="GO:0006396">
    <property type="term" value="P:RNA processing"/>
    <property type="evidence" value="ECO:0007669"/>
    <property type="project" value="InterPro"/>
</dbReference>
<dbReference type="SMART" id="SM00535">
    <property type="entry name" value="RIBOc"/>
    <property type="match status" value="1"/>
</dbReference>
<feature type="domain" description="RNase III" evidence="9">
    <location>
        <begin position="81"/>
        <end position="221"/>
    </location>
</feature>
<keyword evidence="4 11" id="KW-0689">Ribosomal protein</keyword>
<dbReference type="InterPro" id="IPR000999">
    <property type="entry name" value="RNase_III_dom"/>
</dbReference>
<dbReference type="OrthoDB" id="444135at2759"/>
<keyword evidence="5" id="KW-0496">Mitochondrion</keyword>
<organism evidence="10 11">
    <name type="scientific">Drosophila albomicans</name>
    <name type="common">Fruit fly</name>
    <dbReference type="NCBI Taxonomy" id="7291"/>
    <lineage>
        <taxon>Eukaryota</taxon>
        <taxon>Metazoa</taxon>
        <taxon>Ecdysozoa</taxon>
        <taxon>Arthropoda</taxon>
        <taxon>Hexapoda</taxon>
        <taxon>Insecta</taxon>
        <taxon>Pterygota</taxon>
        <taxon>Neoptera</taxon>
        <taxon>Endopterygota</taxon>
        <taxon>Diptera</taxon>
        <taxon>Brachycera</taxon>
        <taxon>Muscomorpha</taxon>
        <taxon>Ephydroidea</taxon>
        <taxon>Drosophilidae</taxon>
        <taxon>Drosophila</taxon>
    </lineage>
</organism>
<dbReference type="InterPro" id="IPR044444">
    <property type="entry name" value="Ribosomal_mL44_DSRM_metazoa"/>
</dbReference>
<evidence type="ECO:0000256" key="5">
    <source>
        <dbReference type="ARBA" id="ARBA00023128"/>
    </source>
</evidence>
<evidence type="ECO:0000256" key="7">
    <source>
        <dbReference type="ARBA" id="ARBA00024034"/>
    </source>
</evidence>
<evidence type="ECO:0000256" key="1">
    <source>
        <dbReference type="ARBA" id="ARBA00004173"/>
    </source>
</evidence>
<evidence type="ECO:0000313" key="10">
    <source>
        <dbReference type="Proteomes" id="UP000515160"/>
    </source>
</evidence>
<evidence type="ECO:0000256" key="3">
    <source>
        <dbReference type="ARBA" id="ARBA00022946"/>
    </source>
</evidence>
<evidence type="ECO:0000259" key="9">
    <source>
        <dbReference type="SMART" id="SM00535"/>
    </source>
</evidence>
<comment type="similarity">
    <text evidence="7">Belongs to the ribonuclease III family. Mitochondrion-specific ribosomal protein mL44 subfamily.</text>
</comment>
<proteinExistence type="inferred from homology"/>
<dbReference type="Gene3D" id="1.10.1520.10">
    <property type="entry name" value="Ribonuclease III domain"/>
    <property type="match status" value="1"/>
</dbReference>
<dbReference type="PANTHER" id="PTHR11207:SF5">
    <property type="entry name" value="LARGE RIBOSOMAL SUBUNIT PROTEIN ML44"/>
    <property type="match status" value="1"/>
</dbReference>
<gene>
    <name evidence="11" type="primary">LOC117573671</name>
</gene>
<dbReference type="SUPFAM" id="SSF54768">
    <property type="entry name" value="dsRNA-binding domain-like"/>
    <property type="match status" value="1"/>
</dbReference>
<name>A0A6P8X9N5_DROAB</name>
<reference evidence="11" key="1">
    <citation type="submission" date="2025-08" db="UniProtKB">
        <authorList>
            <consortium name="RefSeq"/>
        </authorList>
    </citation>
    <scope>IDENTIFICATION</scope>
    <source>
        <strain evidence="11">15112-1751.03</strain>
        <tissue evidence="11">Whole Adult</tissue>
    </source>
</reference>